<evidence type="ECO:0000313" key="2">
    <source>
        <dbReference type="EMBL" id="KAF3331928.1"/>
    </source>
</evidence>
<dbReference type="PANTHER" id="PTHR44259">
    <property type="entry name" value="OS07G0183000 PROTEIN-RELATED"/>
    <property type="match status" value="1"/>
</dbReference>
<dbReference type="EMBL" id="SWLB01000012">
    <property type="protein sequence ID" value="KAF3331928.1"/>
    <property type="molecule type" value="Genomic_DNA"/>
</dbReference>
<protein>
    <submittedName>
        <fullName evidence="2">F-box protein</fullName>
    </submittedName>
</protein>
<dbReference type="OrthoDB" id="1023001at2759"/>
<evidence type="ECO:0000259" key="1">
    <source>
        <dbReference type="Pfam" id="PF03478"/>
    </source>
</evidence>
<accession>A0A833RAJ6</accession>
<evidence type="ECO:0000313" key="3">
    <source>
        <dbReference type="Proteomes" id="UP000623129"/>
    </source>
</evidence>
<reference evidence="2" key="1">
    <citation type="submission" date="2020-01" db="EMBL/GenBank/DDBJ databases">
        <title>Genome sequence of Kobresia littledalei, the first chromosome-level genome in the family Cyperaceae.</title>
        <authorList>
            <person name="Qu G."/>
        </authorList>
    </citation>
    <scope>NUCLEOTIDE SEQUENCE</scope>
    <source>
        <strain evidence="2">C.B.Clarke</strain>
        <tissue evidence="2">Leaf</tissue>
    </source>
</reference>
<dbReference type="Pfam" id="PF03478">
    <property type="entry name" value="Beta-prop_KIB1-4"/>
    <property type="match status" value="1"/>
</dbReference>
<dbReference type="InterPro" id="IPR005174">
    <property type="entry name" value="KIB1-4_b-propeller"/>
</dbReference>
<keyword evidence="3" id="KW-1185">Reference proteome</keyword>
<dbReference type="AlphaFoldDB" id="A0A833RAJ6"/>
<dbReference type="Proteomes" id="UP000623129">
    <property type="component" value="Unassembled WGS sequence"/>
</dbReference>
<dbReference type="InterPro" id="IPR050942">
    <property type="entry name" value="F-box_BR-signaling"/>
</dbReference>
<name>A0A833RAJ6_9POAL</name>
<dbReference type="PANTHER" id="PTHR44259:SF114">
    <property type="entry name" value="OS06G0707300 PROTEIN"/>
    <property type="match status" value="1"/>
</dbReference>
<organism evidence="2 3">
    <name type="scientific">Carex littledalei</name>
    <dbReference type="NCBI Taxonomy" id="544730"/>
    <lineage>
        <taxon>Eukaryota</taxon>
        <taxon>Viridiplantae</taxon>
        <taxon>Streptophyta</taxon>
        <taxon>Embryophyta</taxon>
        <taxon>Tracheophyta</taxon>
        <taxon>Spermatophyta</taxon>
        <taxon>Magnoliopsida</taxon>
        <taxon>Liliopsida</taxon>
        <taxon>Poales</taxon>
        <taxon>Cyperaceae</taxon>
        <taxon>Cyperoideae</taxon>
        <taxon>Cariceae</taxon>
        <taxon>Carex</taxon>
        <taxon>Carex subgen. Euthyceras</taxon>
    </lineage>
</organism>
<proteinExistence type="predicted"/>
<comment type="caution">
    <text evidence="2">The sequence shown here is derived from an EMBL/GenBank/DDBJ whole genome shotgun (WGS) entry which is preliminary data.</text>
</comment>
<gene>
    <name evidence="2" type="ORF">FCM35_KLT03334</name>
</gene>
<sequence>MAGPCHFPPPSPSGDFDYCKSGVRTSTRHSHLFSKKLPYISDFIRFRAVCKSWQLSAPVTDPPPQLPWLLEYCEDPENENAILRFYYLSSGKVHSITCPGSRHAWLAGPACRYLLATCSRSFQMYLFNPLTHDQIHVPSGDVRGPPDYIGPDSIEGGDIVIISGHAYDRGCNFPPMMMAFWRSKADDWVYVEGVGDNARAFYKGKYFSNDGDNITNVIDIATKKLSYQVSPPEGTDHLLDGRIIIVESGGKILRLLQHFFRFKGNCIYFLEQEQGLCRYDIGDGATEVLPCPFDSIQTWYSRVKAIFEVHFRILRYEIA</sequence>
<feature type="domain" description="KIB1-4 beta-propeller" evidence="1">
    <location>
        <begin position="86"/>
        <end position="253"/>
    </location>
</feature>